<dbReference type="EMBL" id="JADQAZ010000001">
    <property type="protein sequence ID" value="MBT0957273.1"/>
    <property type="molecule type" value="Genomic_DNA"/>
</dbReference>
<protein>
    <submittedName>
        <fullName evidence="1">Uncharacterized protein</fullName>
    </submittedName>
</protein>
<accession>A0AAP2CTE4</accession>
<dbReference type="AlphaFoldDB" id="A0AAP2CTE4"/>
<evidence type="ECO:0000313" key="1">
    <source>
        <dbReference type="EMBL" id="MBT0957273.1"/>
    </source>
</evidence>
<reference evidence="1 2" key="1">
    <citation type="journal article" date="2021" name="Arch. Microbiol.">
        <title>Harenicola maris gen. nov., sp. nov. isolated from the Sea of Japan shallow sediments.</title>
        <authorList>
            <person name="Romanenko L.A."/>
            <person name="Kurilenko V.V."/>
            <person name="Chernysheva N.Y."/>
            <person name="Tekutyeva L.A."/>
            <person name="Velansky P.V."/>
            <person name="Svetashev V.I."/>
            <person name="Isaeva M.P."/>
        </authorList>
    </citation>
    <scope>NUCLEOTIDE SEQUENCE [LARGE SCALE GENOMIC DNA]</scope>
    <source>
        <strain evidence="1 2">KMM 3653</strain>
    </source>
</reference>
<evidence type="ECO:0000313" key="2">
    <source>
        <dbReference type="Proteomes" id="UP001315686"/>
    </source>
</evidence>
<sequence>MLEFFNTVTVGDIISAMLVCALAYEGLMAYAPESLVGPGGWLIDTGEEV</sequence>
<keyword evidence="2" id="KW-1185">Reference proteome</keyword>
<dbReference type="RefSeq" id="WP_327793449.1">
    <property type="nucleotide sequence ID" value="NZ_JADQAZ010000001.1"/>
</dbReference>
<gene>
    <name evidence="1" type="ORF">IV417_07745</name>
</gene>
<comment type="caution">
    <text evidence="1">The sequence shown here is derived from an EMBL/GenBank/DDBJ whole genome shotgun (WGS) entry which is preliminary data.</text>
</comment>
<dbReference type="Proteomes" id="UP001315686">
    <property type="component" value="Unassembled WGS sequence"/>
</dbReference>
<name>A0AAP2CTE4_9RHOB</name>
<proteinExistence type="predicted"/>
<organism evidence="1 2">
    <name type="scientific">Harenicola maris</name>
    <dbReference type="NCBI Taxonomy" id="2841044"/>
    <lineage>
        <taxon>Bacteria</taxon>
        <taxon>Pseudomonadati</taxon>
        <taxon>Pseudomonadota</taxon>
        <taxon>Alphaproteobacteria</taxon>
        <taxon>Rhodobacterales</taxon>
        <taxon>Paracoccaceae</taxon>
        <taxon>Harenicola</taxon>
    </lineage>
</organism>